<dbReference type="InterPro" id="IPR041899">
    <property type="entry name" value="MAGE_WH2"/>
</dbReference>
<feature type="domain" description="MAGE" evidence="3">
    <location>
        <begin position="102"/>
        <end position="301"/>
    </location>
</feature>
<reference evidence="4" key="1">
    <citation type="submission" date="2020-03" db="EMBL/GenBank/DDBJ databases">
        <title>Studies in the Genomics of Life Span.</title>
        <authorList>
            <person name="Glass D."/>
        </authorList>
    </citation>
    <scope>NUCLEOTIDE SEQUENCE</scope>
    <source>
        <strain evidence="4">LTLLF</strain>
        <tissue evidence="4">Muscle</tissue>
    </source>
</reference>
<dbReference type="InterPro" id="IPR041898">
    <property type="entry name" value="MAGE_WH1"/>
</dbReference>
<feature type="compositionally biased region" description="Basic and acidic residues" evidence="2">
    <location>
        <begin position="410"/>
        <end position="420"/>
    </location>
</feature>
<dbReference type="PROSITE" id="PS50838">
    <property type="entry name" value="MAGE"/>
    <property type="match status" value="2"/>
</dbReference>
<dbReference type="AlphaFoldDB" id="A0A8J6GV89"/>
<dbReference type="Pfam" id="PF01454">
    <property type="entry name" value="MAGE"/>
    <property type="match status" value="2"/>
</dbReference>
<dbReference type="FunFam" id="1.10.10.1200:FF:000007">
    <property type="entry name" value="Melanoma-associated antigen C2"/>
    <property type="match status" value="2"/>
</dbReference>
<evidence type="ECO:0000313" key="5">
    <source>
        <dbReference type="Proteomes" id="UP000710432"/>
    </source>
</evidence>
<dbReference type="Gene3D" id="1.10.10.1210">
    <property type="entry name" value="MAGE homology domain, winged helix WH2 motif"/>
    <property type="match status" value="2"/>
</dbReference>
<feature type="compositionally biased region" description="Basic residues" evidence="2">
    <location>
        <begin position="319"/>
        <end position="332"/>
    </location>
</feature>
<evidence type="ECO:0000313" key="4">
    <source>
        <dbReference type="EMBL" id="KAH0517591.1"/>
    </source>
</evidence>
<feature type="region of interest" description="Disordered" evidence="2">
    <location>
        <begin position="313"/>
        <end position="332"/>
    </location>
</feature>
<feature type="region of interest" description="Disordered" evidence="2">
    <location>
        <begin position="1"/>
        <end position="96"/>
    </location>
</feature>
<dbReference type="FunFam" id="1.10.10.1210:FF:000001">
    <property type="entry name" value="melanoma-associated antigen D1"/>
    <property type="match status" value="2"/>
</dbReference>
<dbReference type="InterPro" id="IPR002190">
    <property type="entry name" value="MHD_dom"/>
</dbReference>
<feature type="compositionally biased region" description="Low complexity" evidence="2">
    <location>
        <begin position="379"/>
        <end position="395"/>
    </location>
</feature>
<feature type="compositionally biased region" description="Polar residues" evidence="2">
    <location>
        <begin position="32"/>
        <end position="52"/>
    </location>
</feature>
<feature type="region of interest" description="Disordered" evidence="2">
    <location>
        <begin position="360"/>
        <end position="424"/>
    </location>
</feature>
<dbReference type="SMART" id="SM01392">
    <property type="entry name" value="MAGE_N"/>
    <property type="match status" value="1"/>
</dbReference>
<dbReference type="InterPro" id="IPR037445">
    <property type="entry name" value="MAGE"/>
</dbReference>
<dbReference type="Gene3D" id="1.10.10.1200">
    <property type="entry name" value="MAGE homology domain, winged helix WH1 motif"/>
    <property type="match status" value="2"/>
</dbReference>
<evidence type="ECO:0000256" key="1">
    <source>
        <dbReference type="ARBA" id="ARBA00084104"/>
    </source>
</evidence>
<dbReference type="PANTHER" id="PTHR11736">
    <property type="entry name" value="MELANOMA-ASSOCIATED ANTIGEN MAGE ANTIGEN"/>
    <property type="match status" value="1"/>
</dbReference>
<evidence type="ECO:0000259" key="3">
    <source>
        <dbReference type="PROSITE" id="PS50838"/>
    </source>
</evidence>
<dbReference type="Proteomes" id="UP000710432">
    <property type="component" value="Unassembled WGS sequence"/>
</dbReference>
<evidence type="ECO:0000256" key="2">
    <source>
        <dbReference type="SAM" id="MobiDB-lite"/>
    </source>
</evidence>
<feature type="domain" description="MAGE" evidence="3">
    <location>
        <begin position="429"/>
        <end position="628"/>
    </location>
</feature>
<feature type="compositionally biased region" description="Basic residues" evidence="2">
    <location>
        <begin position="362"/>
        <end position="374"/>
    </location>
</feature>
<dbReference type="SMART" id="SM01373">
    <property type="entry name" value="MAGE"/>
    <property type="match status" value="2"/>
</dbReference>
<sequence>MPRGQKSKARAREKRRALKDAQAKEAEKAQSRAGSDQASGDAKPSTSTADFPQQSESSALSSTASQRVTYARSDKGDQAQGYENERPPGALLSTRSMQMDVMTRKTGMLMEYMLYKYKVQQPLKRGEMLKVINKRFKEHFPEILKKASYRLDVVFGLELKEILPHGQAYELVSKLDFEEDGSRINELGVPTRGILIALLSVIYLNNYCAAEEDVWYFLNALGVFDVIIHFFFGDIRRVITEQLVREEYIEHRQVPNSDPPSYEFLWGPRAYAETCQIKVMDFLAKISDALPGVCSSLYEQALIEEEEKAQAAAAAKSGTKGKAKGHTKTKLSHPTHKFLSSLFYYQDSVLLSLTPGIMPRGQKSKAHAREKRRQGLNDAQQSESSAPSSTASQEGSHGRSENGDPGQGDGNEHSSRDRLSTRSMQMDFMTRKTGMLMEYMLCKYKVQQLMKSGEMLKVINKRFKEHFLEILKKASYRLDVVFGLELKEILPHGQAYELVSKLDFEDVGSRINELGVPTRGILIALLSVIYPNKYCAAEEDVWYFLNALGVYDAIIHVFFGDIRKLITEDLVQEKYLVYCQVPNSDPPSYQFLWGPRAYAETSQIKVMDFLANISEALPGVCLYRSDQAD</sequence>
<organism evidence="4 5">
    <name type="scientific">Microtus ochrogaster</name>
    <name type="common">Prairie vole</name>
    <dbReference type="NCBI Taxonomy" id="79684"/>
    <lineage>
        <taxon>Eukaryota</taxon>
        <taxon>Metazoa</taxon>
        <taxon>Chordata</taxon>
        <taxon>Craniata</taxon>
        <taxon>Vertebrata</taxon>
        <taxon>Euteleostomi</taxon>
        <taxon>Mammalia</taxon>
        <taxon>Eutheria</taxon>
        <taxon>Euarchontoglires</taxon>
        <taxon>Glires</taxon>
        <taxon>Rodentia</taxon>
        <taxon>Myomorpha</taxon>
        <taxon>Muroidea</taxon>
        <taxon>Cricetidae</taxon>
        <taxon>Arvicolinae</taxon>
        <taxon>Microtus</taxon>
    </lineage>
</organism>
<dbReference type="PANTHER" id="PTHR11736:SF164">
    <property type="entry name" value="MELANOMA-ASSOCIATED ANTIGEN B1"/>
    <property type="match status" value="1"/>
</dbReference>
<protein>
    <submittedName>
        <fullName evidence="4">Melanoma-associated antigen B4</fullName>
    </submittedName>
</protein>
<gene>
    <name evidence="4" type="ORF">LTLLF_120140</name>
</gene>
<comment type="caution">
    <text evidence="4">The sequence shown here is derived from an EMBL/GenBank/DDBJ whole genome shotgun (WGS) entry which is preliminary data.</text>
</comment>
<accession>A0A8J6GV89</accession>
<feature type="compositionally biased region" description="Basic residues" evidence="2">
    <location>
        <begin position="1"/>
        <end position="17"/>
    </location>
</feature>
<keyword evidence="1" id="KW-0825">Tumor antigen</keyword>
<feature type="compositionally biased region" description="Low complexity" evidence="2">
    <location>
        <begin position="53"/>
        <end position="66"/>
    </location>
</feature>
<dbReference type="GO" id="GO:0000122">
    <property type="term" value="P:negative regulation of transcription by RNA polymerase II"/>
    <property type="evidence" value="ECO:0007669"/>
    <property type="project" value="TreeGrafter"/>
</dbReference>
<dbReference type="InterPro" id="IPR021072">
    <property type="entry name" value="MAGE_N"/>
</dbReference>
<name>A0A8J6GV89_MICOH</name>
<proteinExistence type="predicted"/>
<feature type="compositionally biased region" description="Basic and acidic residues" evidence="2">
    <location>
        <begin position="18"/>
        <end position="30"/>
    </location>
</feature>
<dbReference type="EMBL" id="JAATJU010015726">
    <property type="protein sequence ID" value="KAH0517591.1"/>
    <property type="molecule type" value="Genomic_DNA"/>
</dbReference>
<dbReference type="GO" id="GO:0005634">
    <property type="term" value="C:nucleus"/>
    <property type="evidence" value="ECO:0007669"/>
    <property type="project" value="TreeGrafter"/>
</dbReference>